<keyword evidence="3" id="KW-1185">Reference proteome</keyword>
<feature type="region of interest" description="Disordered" evidence="1">
    <location>
        <begin position="1"/>
        <end position="30"/>
    </location>
</feature>
<evidence type="ECO:0000313" key="2">
    <source>
        <dbReference type="EMBL" id="KAF8415458.1"/>
    </source>
</evidence>
<organism evidence="2 3">
    <name type="scientific">Boletus edulis BED1</name>
    <dbReference type="NCBI Taxonomy" id="1328754"/>
    <lineage>
        <taxon>Eukaryota</taxon>
        <taxon>Fungi</taxon>
        <taxon>Dikarya</taxon>
        <taxon>Basidiomycota</taxon>
        <taxon>Agaricomycotina</taxon>
        <taxon>Agaricomycetes</taxon>
        <taxon>Agaricomycetidae</taxon>
        <taxon>Boletales</taxon>
        <taxon>Boletineae</taxon>
        <taxon>Boletaceae</taxon>
        <taxon>Boletoideae</taxon>
        <taxon>Boletus</taxon>
    </lineage>
</organism>
<name>A0AAD4BAM2_BOLED</name>
<evidence type="ECO:0000313" key="3">
    <source>
        <dbReference type="Proteomes" id="UP001194468"/>
    </source>
</evidence>
<comment type="caution">
    <text evidence="2">The sequence shown here is derived from an EMBL/GenBank/DDBJ whole genome shotgun (WGS) entry which is preliminary data.</text>
</comment>
<gene>
    <name evidence="2" type="ORF">L210DRAFT_2704400</name>
</gene>
<reference evidence="2" key="1">
    <citation type="submission" date="2019-10" db="EMBL/GenBank/DDBJ databases">
        <authorList>
            <consortium name="DOE Joint Genome Institute"/>
            <person name="Kuo A."/>
            <person name="Miyauchi S."/>
            <person name="Kiss E."/>
            <person name="Drula E."/>
            <person name="Kohler A."/>
            <person name="Sanchez-Garcia M."/>
            <person name="Andreopoulos B."/>
            <person name="Barry K.W."/>
            <person name="Bonito G."/>
            <person name="Buee M."/>
            <person name="Carver A."/>
            <person name="Chen C."/>
            <person name="Cichocki N."/>
            <person name="Clum A."/>
            <person name="Culley D."/>
            <person name="Crous P.W."/>
            <person name="Fauchery L."/>
            <person name="Girlanda M."/>
            <person name="Hayes R."/>
            <person name="Keri Z."/>
            <person name="LaButti K."/>
            <person name="Lipzen A."/>
            <person name="Lombard V."/>
            <person name="Magnuson J."/>
            <person name="Maillard F."/>
            <person name="Morin E."/>
            <person name="Murat C."/>
            <person name="Nolan M."/>
            <person name="Ohm R."/>
            <person name="Pangilinan J."/>
            <person name="Pereira M."/>
            <person name="Perotto S."/>
            <person name="Peter M."/>
            <person name="Riley R."/>
            <person name="Sitrit Y."/>
            <person name="Stielow B."/>
            <person name="Szollosi G."/>
            <person name="Zifcakova L."/>
            <person name="Stursova M."/>
            <person name="Spatafora J.W."/>
            <person name="Tedersoo L."/>
            <person name="Vaario L.-M."/>
            <person name="Yamada A."/>
            <person name="Yan M."/>
            <person name="Wang P."/>
            <person name="Xu J."/>
            <person name="Bruns T."/>
            <person name="Baldrian P."/>
            <person name="Vilgalys R."/>
            <person name="Henrissat B."/>
            <person name="Grigoriev I.V."/>
            <person name="Hibbett D."/>
            <person name="Nagy L.G."/>
            <person name="Martin F.M."/>
        </authorList>
    </citation>
    <scope>NUCLEOTIDE SEQUENCE</scope>
    <source>
        <strain evidence="2">BED1</strain>
    </source>
</reference>
<accession>A0AAD4BAM2</accession>
<sequence length="113" mass="12641">MRCLRAPSNLIKNSATPPTQTSESVYAPPPGSLEAYAPRHCLIAKVRRSREVLLGHNIHWAGCRLNSTDLMSRADDRTHIPESVLLICNVLTERVVHWKQTVPVRPATNTHGR</sequence>
<evidence type="ECO:0000256" key="1">
    <source>
        <dbReference type="SAM" id="MobiDB-lite"/>
    </source>
</evidence>
<dbReference type="AlphaFoldDB" id="A0AAD4BAM2"/>
<feature type="compositionally biased region" description="Polar residues" evidence="1">
    <location>
        <begin position="10"/>
        <end position="24"/>
    </location>
</feature>
<proteinExistence type="predicted"/>
<protein>
    <submittedName>
        <fullName evidence="2">Uncharacterized protein</fullName>
    </submittedName>
</protein>
<dbReference type="Proteomes" id="UP001194468">
    <property type="component" value="Unassembled WGS sequence"/>
</dbReference>
<reference evidence="2" key="2">
    <citation type="journal article" date="2020" name="Nat. Commun.">
        <title>Large-scale genome sequencing of mycorrhizal fungi provides insights into the early evolution of symbiotic traits.</title>
        <authorList>
            <person name="Miyauchi S."/>
            <person name="Kiss E."/>
            <person name="Kuo A."/>
            <person name="Drula E."/>
            <person name="Kohler A."/>
            <person name="Sanchez-Garcia M."/>
            <person name="Morin E."/>
            <person name="Andreopoulos B."/>
            <person name="Barry K.W."/>
            <person name="Bonito G."/>
            <person name="Buee M."/>
            <person name="Carver A."/>
            <person name="Chen C."/>
            <person name="Cichocki N."/>
            <person name="Clum A."/>
            <person name="Culley D."/>
            <person name="Crous P.W."/>
            <person name="Fauchery L."/>
            <person name="Girlanda M."/>
            <person name="Hayes R.D."/>
            <person name="Keri Z."/>
            <person name="LaButti K."/>
            <person name="Lipzen A."/>
            <person name="Lombard V."/>
            <person name="Magnuson J."/>
            <person name="Maillard F."/>
            <person name="Murat C."/>
            <person name="Nolan M."/>
            <person name="Ohm R.A."/>
            <person name="Pangilinan J."/>
            <person name="Pereira M.F."/>
            <person name="Perotto S."/>
            <person name="Peter M."/>
            <person name="Pfister S."/>
            <person name="Riley R."/>
            <person name="Sitrit Y."/>
            <person name="Stielow J.B."/>
            <person name="Szollosi G."/>
            <person name="Zifcakova L."/>
            <person name="Stursova M."/>
            <person name="Spatafora J.W."/>
            <person name="Tedersoo L."/>
            <person name="Vaario L.M."/>
            <person name="Yamada A."/>
            <person name="Yan M."/>
            <person name="Wang P."/>
            <person name="Xu J."/>
            <person name="Bruns T."/>
            <person name="Baldrian P."/>
            <person name="Vilgalys R."/>
            <person name="Dunand C."/>
            <person name="Henrissat B."/>
            <person name="Grigoriev I.V."/>
            <person name="Hibbett D."/>
            <person name="Nagy L.G."/>
            <person name="Martin F.M."/>
        </authorList>
    </citation>
    <scope>NUCLEOTIDE SEQUENCE</scope>
    <source>
        <strain evidence="2">BED1</strain>
    </source>
</reference>
<dbReference type="EMBL" id="WHUW01000326">
    <property type="protein sequence ID" value="KAF8415458.1"/>
    <property type="molecule type" value="Genomic_DNA"/>
</dbReference>